<evidence type="ECO:0000313" key="24">
    <source>
        <dbReference type="Proteomes" id="UP001178508"/>
    </source>
</evidence>
<dbReference type="InterPro" id="IPR001429">
    <property type="entry name" value="P2X_purnocptor"/>
</dbReference>
<dbReference type="GO" id="GO:0005886">
    <property type="term" value="C:plasma membrane"/>
    <property type="evidence" value="ECO:0007669"/>
    <property type="project" value="UniProtKB-SubCell"/>
</dbReference>
<dbReference type="NCBIfam" id="TIGR00863">
    <property type="entry name" value="P2X"/>
    <property type="match status" value="1"/>
</dbReference>
<dbReference type="GO" id="GO:0033198">
    <property type="term" value="P:response to ATP"/>
    <property type="evidence" value="ECO:0007669"/>
    <property type="project" value="InterPro"/>
</dbReference>
<dbReference type="GO" id="GO:0004931">
    <property type="term" value="F:extracellularly ATP-gated monoatomic cation channel activity"/>
    <property type="evidence" value="ECO:0007669"/>
    <property type="project" value="UniProtKB-UniRule"/>
</dbReference>
<evidence type="ECO:0000256" key="22">
    <source>
        <dbReference type="RuleBase" id="RU000681"/>
    </source>
</evidence>
<feature type="binding site" evidence="19">
    <location>
        <position position="180"/>
    </location>
    <ligand>
        <name>ATP</name>
        <dbReference type="ChEBI" id="CHEBI:30616"/>
        <note>ligand shared between two neighboring subunits of the homotrimer</note>
    </ligand>
</feature>
<keyword evidence="13" id="KW-0325">Glycoprotein</keyword>
<dbReference type="AlphaFoldDB" id="A0AAV1FB94"/>
<keyword evidence="5 22" id="KW-0812">Transmembrane</keyword>
<dbReference type="Gene3D" id="2.60.490.10">
    <property type="entry name" value="atp-gated p2x4 ion channel domain"/>
    <property type="match status" value="1"/>
</dbReference>
<dbReference type="GO" id="GO:0005524">
    <property type="term" value="F:ATP binding"/>
    <property type="evidence" value="ECO:0007669"/>
    <property type="project" value="UniProtKB-UniRule"/>
</dbReference>
<evidence type="ECO:0000256" key="7">
    <source>
        <dbReference type="ARBA" id="ARBA00022840"/>
    </source>
</evidence>
<keyword evidence="6 19" id="KW-0547">Nucleotide-binding</keyword>
<keyword evidence="14 18" id="KW-1071">Ligand-gated ion channel</keyword>
<feature type="transmembrane region" description="Helical" evidence="22">
    <location>
        <begin position="330"/>
        <end position="355"/>
    </location>
</feature>
<dbReference type="InterPro" id="IPR027309">
    <property type="entry name" value="P2X_extracellular_dom_sf"/>
</dbReference>
<evidence type="ECO:0000256" key="11">
    <source>
        <dbReference type="ARBA" id="ARBA00023157"/>
    </source>
</evidence>
<feature type="binding site" evidence="19">
    <location>
        <begin position="68"/>
        <end position="70"/>
    </location>
    <ligand>
        <name>ATP</name>
        <dbReference type="ChEBI" id="CHEBI:30616"/>
        <note>ligand shared between two neighboring subunits of the homotrimer</note>
    </ligand>
</feature>
<keyword evidence="7 19" id="KW-0067">ATP-binding</keyword>
<protein>
    <recommendedName>
        <fullName evidence="18 22">P2X purinoceptor</fullName>
    </recommendedName>
    <alternativeName>
        <fullName evidence="18">P2X purinoceptor 3</fullName>
    </alternativeName>
</protein>
<dbReference type="GO" id="GO:0001614">
    <property type="term" value="F:purinergic nucleotide receptor activity"/>
    <property type="evidence" value="ECO:0007669"/>
    <property type="project" value="UniProtKB-UniRule"/>
</dbReference>
<evidence type="ECO:0000256" key="2">
    <source>
        <dbReference type="ARBA" id="ARBA00009848"/>
    </source>
</evidence>
<keyword evidence="8 22" id="KW-1133">Transmembrane helix</keyword>
<evidence type="ECO:0000256" key="13">
    <source>
        <dbReference type="ARBA" id="ARBA00023180"/>
    </source>
</evidence>
<dbReference type="PROSITE" id="PS01212">
    <property type="entry name" value="P2X_RECEPTOR"/>
    <property type="match status" value="1"/>
</dbReference>
<proteinExistence type="inferred from homology"/>
<feature type="disulfide bond" evidence="20">
    <location>
        <begin position="127"/>
        <end position="155"/>
    </location>
</feature>
<evidence type="ECO:0000256" key="10">
    <source>
        <dbReference type="ARBA" id="ARBA00023136"/>
    </source>
</evidence>
<comment type="subcellular location">
    <subcellularLocation>
        <location evidence="1">Cell membrane</location>
        <topology evidence="1">Multi-pass membrane protein</topology>
    </subcellularLocation>
    <subcellularLocation>
        <location evidence="22">Membrane</location>
        <topology evidence="22">Multi-pass membrane protein</topology>
    </subcellularLocation>
</comment>
<evidence type="ECO:0000256" key="18">
    <source>
        <dbReference type="PIRNR" id="PIRNR005713"/>
    </source>
</evidence>
<comment type="similarity">
    <text evidence="2 18 22">Belongs to the P2X receptor family.</text>
</comment>
<comment type="caution">
    <text evidence="22">Lacks conserved residue(s) required for the propagation of feature annotation.</text>
</comment>
<keyword evidence="9 18" id="KW-0406">Ion transport</keyword>
<comment type="function">
    <text evidence="18">Extracellular ATP-activated non-selective cation channel. Plays particularly important role in sensory neurons where its activation is critical for gustatory, nociceptive responses, visceral reflexes and sensory hypersensitization.</text>
</comment>
<evidence type="ECO:0000256" key="4">
    <source>
        <dbReference type="ARBA" id="ARBA00022475"/>
    </source>
</evidence>
<feature type="disulfide bond" evidence="20">
    <location>
        <begin position="121"/>
        <end position="144"/>
    </location>
</feature>
<keyword evidence="4" id="KW-1003">Cell membrane</keyword>
<gene>
    <name evidence="23" type="ORF">XNOV1_A038788</name>
</gene>
<evidence type="ECO:0000313" key="23">
    <source>
        <dbReference type="EMBL" id="CAJ1058437.1"/>
    </source>
</evidence>
<sequence>MGSMVLGCVTDFFTYETTKSVVVKSWSVGIINRIVQLLIITYFVGWVFIHEKAYQVTDTGIESSVMTKVKGFGYHNNHVMDVADYVLPSQGAGVFCIMTKLIITENQFQGRCPETGKGFKCTKDEDCHKHYGAILSNGVITGDCRKSAGGSHGMCEIEGWCPAENDSVVVTQMLDVSNFTIFIKNSIRFPLFNITRGNFPATMKSDEIKRCTYHPETNPFCPIFRVGDVLNYTGQNVSNLTDKGGEIGINIEWKCNLDLNIDYCVPKYSFTRLDEPFAKNAVSKGYNFRFAKYFKTENGTDFRTLHKAYAIRFDVMVTGNAGKFDTIPTLINLVAAFTSVGLGAVLCDLILLNFLKGAEQYKAKKFEEVSEAQIEASLAPSPGSPLSLKGGIKSSYDSGAISLATSDQQL</sequence>
<dbReference type="PANTHER" id="PTHR10125">
    <property type="entry name" value="P2X PURINOCEPTOR"/>
    <property type="match status" value="1"/>
</dbReference>
<evidence type="ECO:0000256" key="8">
    <source>
        <dbReference type="ARBA" id="ARBA00022989"/>
    </source>
</evidence>
<feature type="disulfide bond" evidence="20">
    <location>
        <begin position="112"/>
        <end position="161"/>
    </location>
</feature>
<feature type="disulfide bond" evidence="20">
    <location>
        <begin position="255"/>
        <end position="264"/>
    </location>
</feature>
<keyword evidence="10 18" id="KW-0472">Membrane</keyword>
<evidence type="ECO:0000256" key="6">
    <source>
        <dbReference type="ARBA" id="ARBA00022741"/>
    </source>
</evidence>
<keyword evidence="12 22" id="KW-0675">Receptor</keyword>
<dbReference type="Pfam" id="PF00864">
    <property type="entry name" value="P2X_receptor"/>
    <property type="match status" value="1"/>
</dbReference>
<evidence type="ECO:0000256" key="19">
    <source>
        <dbReference type="PIRSR" id="PIRSR005713-1"/>
    </source>
</evidence>
<evidence type="ECO:0000256" key="21">
    <source>
        <dbReference type="PIRSR" id="PIRSR005713-3"/>
    </source>
</evidence>
<dbReference type="EMBL" id="OY660869">
    <property type="protein sequence ID" value="CAJ1058437.1"/>
    <property type="molecule type" value="Genomic_DNA"/>
</dbReference>
<comment type="catalytic activity">
    <reaction evidence="16">
        <text>Na(+)(in) = Na(+)(out)</text>
        <dbReference type="Rhea" id="RHEA:34963"/>
        <dbReference type="ChEBI" id="CHEBI:29101"/>
    </reaction>
</comment>
<dbReference type="FunFam" id="2.60.490.10:FF:000001">
    <property type="entry name" value="P2X purinoceptor"/>
    <property type="match status" value="1"/>
</dbReference>
<dbReference type="PRINTS" id="PR01310">
    <property type="entry name" value="P2X3RECEPTOR"/>
</dbReference>
<dbReference type="PANTHER" id="PTHR10125:SF8">
    <property type="entry name" value="P2X PURINOCEPTOR 3"/>
    <property type="match status" value="1"/>
</dbReference>
<dbReference type="InterPro" id="IPR059116">
    <property type="entry name" value="P2X_receptor"/>
</dbReference>
<evidence type="ECO:0000256" key="9">
    <source>
        <dbReference type="ARBA" id="ARBA00023065"/>
    </source>
</evidence>
<evidence type="ECO:0000256" key="1">
    <source>
        <dbReference type="ARBA" id="ARBA00004651"/>
    </source>
</evidence>
<evidence type="ECO:0000256" key="15">
    <source>
        <dbReference type="ARBA" id="ARBA00023303"/>
    </source>
</evidence>
<dbReference type="PRINTS" id="PR01307">
    <property type="entry name" value="P2XRECEPTOR"/>
</dbReference>
<feature type="binding site" evidence="19">
    <location>
        <position position="307"/>
    </location>
    <ligand>
        <name>ATP</name>
        <dbReference type="ChEBI" id="CHEBI:30616"/>
        <note>ligand shared between two neighboring subunits of the homotrimer</note>
    </ligand>
</feature>
<dbReference type="GO" id="GO:0070588">
    <property type="term" value="P:calcium ion transmembrane transport"/>
    <property type="evidence" value="ECO:0007669"/>
    <property type="project" value="TreeGrafter"/>
</dbReference>
<dbReference type="FunFam" id="1.10.287.940:FF:000010">
    <property type="entry name" value="P2X receptor E"/>
    <property type="match status" value="1"/>
</dbReference>
<dbReference type="InterPro" id="IPR053792">
    <property type="entry name" value="P2X_RECEPTOR_CS"/>
</dbReference>
<comment type="function">
    <text evidence="22">Receptor for ATP that acts as a ligand-gated ion channel.</text>
</comment>
<keyword evidence="24" id="KW-1185">Reference proteome</keyword>
<feature type="binding site" evidence="19">
    <location>
        <begin position="287"/>
        <end position="289"/>
    </location>
    <ligand>
        <name>ATP</name>
        <dbReference type="ChEBI" id="CHEBI:30616"/>
        <note>ligand shared between two neighboring subunits of the homotrimer</note>
    </ligand>
</feature>
<dbReference type="GO" id="GO:0098794">
    <property type="term" value="C:postsynapse"/>
    <property type="evidence" value="ECO:0007669"/>
    <property type="project" value="GOC"/>
</dbReference>
<accession>A0AAV1FB94</accession>
<organism evidence="23 24">
    <name type="scientific">Xyrichtys novacula</name>
    <name type="common">Pearly razorfish</name>
    <name type="synonym">Hemipteronotus novacula</name>
    <dbReference type="NCBI Taxonomy" id="13765"/>
    <lineage>
        <taxon>Eukaryota</taxon>
        <taxon>Metazoa</taxon>
        <taxon>Chordata</taxon>
        <taxon>Craniata</taxon>
        <taxon>Vertebrata</taxon>
        <taxon>Euteleostomi</taxon>
        <taxon>Actinopterygii</taxon>
        <taxon>Neopterygii</taxon>
        <taxon>Teleostei</taxon>
        <taxon>Neoteleostei</taxon>
        <taxon>Acanthomorphata</taxon>
        <taxon>Eupercaria</taxon>
        <taxon>Labriformes</taxon>
        <taxon>Labridae</taxon>
        <taxon>Xyrichtys</taxon>
    </lineage>
</organism>
<dbReference type="Gene3D" id="1.10.287.940">
    <property type="entry name" value="atp-gated p2x4 ion channel"/>
    <property type="match status" value="1"/>
</dbReference>
<name>A0AAV1FB94_XYRNO</name>
<feature type="glycosylation site" description="N-linked (GlcNAc...) asparagine" evidence="21">
    <location>
        <position position="178"/>
    </location>
</feature>
<evidence type="ECO:0000256" key="12">
    <source>
        <dbReference type="ARBA" id="ARBA00023170"/>
    </source>
</evidence>
<dbReference type="PIRSF" id="PIRSF005713">
    <property type="entry name" value="P2X_purinoceptor"/>
    <property type="match status" value="1"/>
</dbReference>
<evidence type="ECO:0000256" key="16">
    <source>
        <dbReference type="ARBA" id="ARBA00036239"/>
    </source>
</evidence>
<comment type="subunit">
    <text evidence="18">Homotrimer. Forms heterotrimer with P2RX2. Heterotrimeric P2RX2/3 has a ligand dose-response profile that is distinct from either homotrimeric P2RX2 or P2RX3.</text>
</comment>
<keyword evidence="3 18" id="KW-0813">Transport</keyword>
<evidence type="ECO:0000256" key="20">
    <source>
        <dbReference type="PIRSR" id="PIRSR005713-2"/>
    </source>
</evidence>
<evidence type="ECO:0000256" key="17">
    <source>
        <dbReference type="ARBA" id="ARBA00036634"/>
    </source>
</evidence>
<dbReference type="InterPro" id="IPR003046">
    <property type="entry name" value="P2X3_purnocptor"/>
</dbReference>
<keyword evidence="11 20" id="KW-1015">Disulfide bond</keyword>
<reference evidence="23" key="1">
    <citation type="submission" date="2023-08" db="EMBL/GenBank/DDBJ databases">
        <authorList>
            <person name="Alioto T."/>
            <person name="Alioto T."/>
            <person name="Gomez Garrido J."/>
        </authorList>
    </citation>
    <scope>NUCLEOTIDE SEQUENCE</scope>
</reference>
<evidence type="ECO:0000256" key="3">
    <source>
        <dbReference type="ARBA" id="ARBA00022448"/>
    </source>
</evidence>
<evidence type="ECO:0000256" key="5">
    <source>
        <dbReference type="ARBA" id="ARBA00022692"/>
    </source>
</evidence>
<comment type="catalytic activity">
    <reaction evidence="17">
        <text>Ca(2+)(in) = Ca(2+)(out)</text>
        <dbReference type="Rhea" id="RHEA:29671"/>
        <dbReference type="ChEBI" id="CHEBI:29108"/>
    </reaction>
</comment>
<evidence type="ECO:0000256" key="14">
    <source>
        <dbReference type="ARBA" id="ARBA00023286"/>
    </source>
</evidence>
<keyword evidence="15 22" id="KW-0407">Ion channel</keyword>
<dbReference type="Proteomes" id="UP001178508">
    <property type="component" value="Chromosome 6"/>
</dbReference>
<feature type="disulfide bond" evidence="20">
    <location>
        <begin position="211"/>
        <end position="221"/>
    </location>
</feature>